<feature type="compositionally biased region" description="Basic and acidic residues" evidence="1">
    <location>
        <begin position="282"/>
        <end position="291"/>
    </location>
</feature>
<dbReference type="SMART" id="SM00722">
    <property type="entry name" value="CASH"/>
    <property type="match status" value="2"/>
</dbReference>
<dbReference type="EMBL" id="SGNY01000005">
    <property type="protein sequence ID" value="TRA99226.1"/>
    <property type="molecule type" value="Genomic_DNA"/>
</dbReference>
<dbReference type="OrthoDB" id="9767990at2"/>
<dbReference type="Gene3D" id="2.160.20.10">
    <property type="entry name" value="Single-stranded right-handed beta-helix, Pectin lyase-like"/>
    <property type="match status" value="1"/>
</dbReference>
<evidence type="ECO:0000313" key="4">
    <source>
        <dbReference type="Proteomes" id="UP000315434"/>
    </source>
</evidence>
<sequence>MRHPKDAARWGMVAIVAAIPGLAGAETIRLSAAATPILQQAIDRAQTGDELVLESGDFSGPVIIGTSITLRGEPGAAIRGAGQGSVVTITAEDVIFSGIIVSGSGGSLEDMNSGVFVARTAKRAIVENSRFEGNLYGVYLHGADDSIARNNVIIGTGEGRLSETGNGVTLWNAPGARVTGNDISFGRDGIATNASKRNVFSGNRFSNLRFAIHYMYTNDSEISDNVSSGNSVGYAIMFSSRLKITGNVSDGDRDHGLLLNYANSSTVTGNTVRGHMQPASRWSERGIRSQEHGVPAADDETAADTSGMRPGPEKCVFIYNANRNRLRDNRFEGCDIGIHFTAGSEGNMMSGNAFIANRNQVKYVGTRYVDWSEKGRGNYWSDNPAFDLDGDGIADNPYRPNDLIDRVLWTAPQARVLTSSPAVQVVRWAQARFPALLPGGVTDSHPLMSPPQPPREPRS</sequence>
<dbReference type="Pfam" id="PF05048">
    <property type="entry name" value="NosD"/>
    <property type="match status" value="1"/>
</dbReference>
<dbReference type="Proteomes" id="UP000315434">
    <property type="component" value="Unassembled WGS sequence"/>
</dbReference>
<dbReference type="InterPro" id="IPR007742">
    <property type="entry name" value="NosD_dom"/>
</dbReference>
<dbReference type="SUPFAM" id="SSF51126">
    <property type="entry name" value="Pectin lyase-like"/>
    <property type="match status" value="1"/>
</dbReference>
<gene>
    <name evidence="3" type="primary">nosD</name>
    <name evidence="3" type="ORF">EXN68_17335</name>
</gene>
<dbReference type="NCBIfam" id="TIGR03807">
    <property type="entry name" value="RR_fam_repeat"/>
    <property type="match status" value="1"/>
</dbReference>
<proteinExistence type="predicted"/>
<name>A0A546XEM9_RHIRH</name>
<feature type="compositionally biased region" description="Pro residues" evidence="1">
    <location>
        <begin position="448"/>
        <end position="459"/>
    </location>
</feature>
<dbReference type="InterPro" id="IPR011050">
    <property type="entry name" value="Pectin_lyase_fold/virulence"/>
</dbReference>
<dbReference type="InterPro" id="IPR006626">
    <property type="entry name" value="PbH1"/>
</dbReference>
<protein>
    <submittedName>
        <fullName evidence="3">Nitrous oxide reductase family maturation protein NosD</fullName>
    </submittedName>
</protein>
<feature type="region of interest" description="Disordered" evidence="1">
    <location>
        <begin position="439"/>
        <end position="459"/>
    </location>
</feature>
<dbReference type="RefSeq" id="WP_142842046.1">
    <property type="nucleotide sequence ID" value="NZ_SGNY01000005.1"/>
</dbReference>
<dbReference type="NCBIfam" id="TIGR04247">
    <property type="entry name" value="NosD_copper_fam"/>
    <property type="match status" value="1"/>
</dbReference>
<dbReference type="AlphaFoldDB" id="A0A546XEM9"/>
<evidence type="ECO:0000256" key="1">
    <source>
        <dbReference type="SAM" id="MobiDB-lite"/>
    </source>
</evidence>
<evidence type="ECO:0000259" key="2">
    <source>
        <dbReference type="SMART" id="SM00722"/>
    </source>
</evidence>
<feature type="domain" description="Carbohydrate-binding/sugar hydrolysis" evidence="2">
    <location>
        <begin position="199"/>
        <end position="396"/>
    </location>
</feature>
<organism evidence="3 4">
    <name type="scientific">Rhizobium rhizogenes</name>
    <name type="common">Agrobacterium rhizogenes</name>
    <dbReference type="NCBI Taxonomy" id="359"/>
    <lineage>
        <taxon>Bacteria</taxon>
        <taxon>Pseudomonadati</taxon>
        <taxon>Pseudomonadota</taxon>
        <taxon>Alphaproteobacteria</taxon>
        <taxon>Hyphomicrobiales</taxon>
        <taxon>Rhizobiaceae</taxon>
        <taxon>Rhizobium/Agrobacterium group</taxon>
        <taxon>Rhizobium</taxon>
    </lineage>
</organism>
<dbReference type="InterPro" id="IPR022444">
    <property type="entry name" value="Cofactor-bd_rpt"/>
</dbReference>
<comment type="caution">
    <text evidence="3">The sequence shown here is derived from an EMBL/GenBank/DDBJ whole genome shotgun (WGS) entry which is preliminary data.</text>
</comment>
<dbReference type="InterPro" id="IPR006633">
    <property type="entry name" value="Carb-bd_sugar_hydrolysis-dom"/>
</dbReference>
<accession>A0A546XEM9</accession>
<dbReference type="NCBIfam" id="TIGR03804">
    <property type="entry name" value="para_beta_helix"/>
    <property type="match status" value="1"/>
</dbReference>
<feature type="domain" description="Carbohydrate-binding/sugar hydrolysis" evidence="2">
    <location>
        <begin position="45"/>
        <end position="193"/>
    </location>
</feature>
<dbReference type="SMART" id="SM00710">
    <property type="entry name" value="PbH1"/>
    <property type="match status" value="9"/>
</dbReference>
<feature type="region of interest" description="Disordered" evidence="1">
    <location>
        <begin position="269"/>
        <end position="308"/>
    </location>
</feature>
<evidence type="ECO:0000313" key="3">
    <source>
        <dbReference type="EMBL" id="TRA99226.1"/>
    </source>
</evidence>
<dbReference type="InterPro" id="IPR026464">
    <property type="entry name" value="NosD_copper_fam"/>
</dbReference>
<dbReference type="InterPro" id="IPR012334">
    <property type="entry name" value="Pectin_lyas_fold"/>
</dbReference>
<dbReference type="InterPro" id="IPR022441">
    <property type="entry name" value="Para_beta_helix_rpt-2"/>
</dbReference>
<reference evidence="3 4" key="1">
    <citation type="journal article" date="2019" name="Appl. Microbiol. Biotechnol.">
        <title>Differential efficiency of wild type rhizogenic strains for rol gene transformation of plants.</title>
        <authorList>
            <person name="Desmet S."/>
            <person name="De Keyser E."/>
            <person name="Van Vaerenbergh J."/>
            <person name="Baeyen S."/>
            <person name="Van Huylenbroeck J."/>
            <person name="Geelen D."/>
            <person name="Dhooghe E."/>
        </authorList>
    </citation>
    <scope>NUCLEOTIDE SEQUENCE [LARGE SCALE GENOMIC DNA]</scope>
    <source>
        <strain evidence="3 4">GBBC3284</strain>
    </source>
</reference>